<accession>A0A6G1X823</accession>
<reference evidence="3 4" key="1">
    <citation type="submission" date="2019-11" db="EMBL/GenBank/DDBJ databases">
        <authorList>
            <person name="Li J."/>
        </authorList>
    </citation>
    <scope>NUCLEOTIDE SEQUENCE [LARGE SCALE GENOMIC DNA]</scope>
    <source>
        <strain evidence="3 4">J4</strain>
    </source>
</reference>
<keyword evidence="2" id="KW-0732">Signal</keyword>
<dbReference type="Gene3D" id="1.10.287.950">
    <property type="entry name" value="Methyl-accepting chemotaxis protein"/>
    <property type="match status" value="2"/>
</dbReference>
<protein>
    <submittedName>
        <fullName evidence="3">YhgE/Pip domain-containing protein</fullName>
    </submittedName>
</protein>
<proteinExistence type="predicted"/>
<dbReference type="InterPro" id="IPR023908">
    <property type="entry name" value="xxxLxxG_rpt"/>
</dbReference>
<organism evidence="3 4">
    <name type="scientific">Salinibacillus xinjiangensis</name>
    <dbReference type="NCBI Taxonomy" id="1229268"/>
    <lineage>
        <taxon>Bacteria</taxon>
        <taxon>Bacillati</taxon>
        <taxon>Bacillota</taxon>
        <taxon>Bacilli</taxon>
        <taxon>Bacillales</taxon>
        <taxon>Bacillaceae</taxon>
        <taxon>Salinibacillus</taxon>
    </lineage>
</organism>
<dbReference type="EMBL" id="WJNH01000007">
    <property type="protein sequence ID" value="MRG87153.1"/>
    <property type="molecule type" value="Genomic_DNA"/>
</dbReference>
<dbReference type="RefSeq" id="WP_153729033.1">
    <property type="nucleotide sequence ID" value="NZ_WJNH01000007.1"/>
</dbReference>
<dbReference type="OrthoDB" id="9815841at2"/>
<evidence type="ECO:0000313" key="4">
    <source>
        <dbReference type="Proteomes" id="UP000480185"/>
    </source>
</evidence>
<feature type="signal peptide" evidence="2">
    <location>
        <begin position="1"/>
        <end position="23"/>
    </location>
</feature>
<keyword evidence="4" id="KW-1185">Reference proteome</keyword>
<dbReference type="AlphaFoldDB" id="A0A6G1X823"/>
<dbReference type="NCBIfam" id="TIGR03057">
    <property type="entry name" value="xxxLxxG_by_4"/>
    <property type="match status" value="4"/>
</dbReference>
<dbReference type="Proteomes" id="UP000480185">
    <property type="component" value="Unassembled WGS sequence"/>
</dbReference>
<comment type="caution">
    <text evidence="3">The sequence shown here is derived from an EMBL/GenBank/DDBJ whole genome shotgun (WGS) entry which is preliminary data.</text>
</comment>
<name>A0A6G1X823_9BACI</name>
<evidence type="ECO:0000256" key="2">
    <source>
        <dbReference type="SAM" id="SignalP"/>
    </source>
</evidence>
<feature type="chain" id="PRO_5039545405" evidence="2">
    <location>
        <begin position="24"/>
        <end position="613"/>
    </location>
</feature>
<sequence>MRIKRITAIILAFLLVIPTFTQAQADESSSEKTDPQGEGSYSEKNEVVYATLNASGDQEEMYIVNNFTIDQPGKMIDYGPYTSVENLTNLNDIQFEDNEVKFSASEDQYYYQGNLEGKALPWDIQISYKLNGETVKPEELLGKDGQFEIQIDTKANDKANSVFFDNYLLQVSLPLNSEIYQNIEAENGTIASAGKNKQVTFTVMPGKEETFNVKADVTDLEMESIEIAAMPSSMSIDTPDAGEMKNDMKSLSDATAEINDGVGELKDGVTELNDGVAGLHEGSKEYKSGIHELDNGSSDLVEGSKSIDESLEQISQSLEKNSGETNLSELKELQAGLSQMAEGLKEVEGGLSELIEGYNGAYQALDQSIEAIPGPIPEEDLEKLYNSNADPKVIEQLIKNYEAAQTTKQTYTFKDGNKPSVQEFLQSVGPTLEGVVESLKTMRTQLETMADGLDKSLANMDVNESMKQLQKGLKTLSTKYKDFHSGLVKYTNGVGELSSGYDELHDGVTELTEGTDELENGVDELHDGTTELANSTNDLPDQMQDEIDEVMNEFDKSDFEPVSFVSSKNTKVNSVQFVIKTESIKKDEEEKEVQQQEKEEEKGFWDRLLDLFR</sequence>
<feature type="compositionally biased region" description="Basic and acidic residues" evidence="1">
    <location>
        <begin position="29"/>
        <end position="44"/>
    </location>
</feature>
<evidence type="ECO:0000256" key="1">
    <source>
        <dbReference type="SAM" id="MobiDB-lite"/>
    </source>
</evidence>
<feature type="region of interest" description="Disordered" evidence="1">
    <location>
        <begin position="24"/>
        <end position="44"/>
    </location>
</feature>
<gene>
    <name evidence="3" type="ORF">GH754_12620</name>
</gene>
<evidence type="ECO:0000313" key="3">
    <source>
        <dbReference type="EMBL" id="MRG87153.1"/>
    </source>
</evidence>
<dbReference type="SUPFAM" id="SSF58100">
    <property type="entry name" value="Bacterial hemolysins"/>
    <property type="match status" value="1"/>
</dbReference>